<dbReference type="Pfam" id="PF24883">
    <property type="entry name" value="NPHP3_N"/>
    <property type="match status" value="1"/>
</dbReference>
<sequence>MLICGIIDELPARMPGWEAIYFFCEATDSRLNNATAVLRSLLYLLLRKRPALSRFIREEHEHAGKRLFEDANGWDVLDKTFTNIAQDGGLNDFVLIVDALDECTTGLDQLLDFIVRLSSLNVKVVASSRNWLRIEEAVADVSDQVCIKLELNEGSISAAVNLYIAHKVEQLASRKKYNIDTRKYVHSRLSSKANDTFLWVALVTDQLGKPGVSERHARVKVEEFPQELDALYRRMLERTWESNDQDLCRRILAVISIVCRPVTLLELMCLAALEEFCNKTQILEEIIGECGSLLTVKDNIVYFVHQSAKDFLFRHALAETMPSGIHHEHNLLLSRSLEVMSQTCRQNIFNLKEPGASLDDISTPVPDPLEPAKYACVYWAEHVDDEGHTGKE</sequence>
<proteinExistence type="predicted"/>
<evidence type="ECO:0000256" key="1">
    <source>
        <dbReference type="ARBA" id="ARBA00022737"/>
    </source>
</evidence>
<keyword evidence="4" id="KW-1185">Reference proteome</keyword>
<organism evidence="3 4">
    <name type="scientific">Colletotrichum chrysophilum</name>
    <dbReference type="NCBI Taxonomy" id="1836956"/>
    <lineage>
        <taxon>Eukaryota</taxon>
        <taxon>Fungi</taxon>
        <taxon>Dikarya</taxon>
        <taxon>Ascomycota</taxon>
        <taxon>Pezizomycotina</taxon>
        <taxon>Sordariomycetes</taxon>
        <taxon>Hypocreomycetidae</taxon>
        <taxon>Glomerellales</taxon>
        <taxon>Glomerellaceae</taxon>
        <taxon>Colletotrichum</taxon>
        <taxon>Colletotrichum gloeosporioides species complex</taxon>
    </lineage>
</organism>
<comment type="caution">
    <text evidence="3">The sequence shown here is derived from an EMBL/GenBank/DDBJ whole genome shotgun (WGS) entry which is preliminary data.</text>
</comment>
<dbReference type="PANTHER" id="PTHR10039">
    <property type="entry name" value="AMELOGENIN"/>
    <property type="match status" value="1"/>
</dbReference>
<dbReference type="Proteomes" id="UP001243330">
    <property type="component" value="Unassembled WGS sequence"/>
</dbReference>
<evidence type="ECO:0000313" key="3">
    <source>
        <dbReference type="EMBL" id="KAK1845851.1"/>
    </source>
</evidence>
<name>A0AAD9EIA4_9PEZI</name>
<protein>
    <submittedName>
        <fullName evidence="3">Beta transducin-like protein het-e4s</fullName>
    </submittedName>
</protein>
<evidence type="ECO:0000259" key="2">
    <source>
        <dbReference type="Pfam" id="PF24883"/>
    </source>
</evidence>
<keyword evidence="1" id="KW-0677">Repeat</keyword>
<feature type="domain" description="Nephrocystin 3-like N-terminal" evidence="2">
    <location>
        <begin position="2"/>
        <end position="129"/>
    </location>
</feature>
<gene>
    <name evidence="3" type="ORF">CCHR01_11529</name>
</gene>
<dbReference type="InterPro" id="IPR056884">
    <property type="entry name" value="NPHP3-like_N"/>
</dbReference>
<accession>A0AAD9EIA4</accession>
<dbReference type="AlphaFoldDB" id="A0AAD9EIA4"/>
<reference evidence="3" key="1">
    <citation type="submission" date="2023-01" db="EMBL/GenBank/DDBJ databases">
        <title>Colletotrichum chrysophilum M932 genome sequence.</title>
        <authorList>
            <person name="Baroncelli R."/>
        </authorList>
    </citation>
    <scope>NUCLEOTIDE SEQUENCE</scope>
    <source>
        <strain evidence="3">M932</strain>
    </source>
</reference>
<dbReference type="PANTHER" id="PTHR10039:SF14">
    <property type="entry name" value="NACHT DOMAIN-CONTAINING PROTEIN"/>
    <property type="match status" value="1"/>
</dbReference>
<evidence type="ECO:0000313" key="4">
    <source>
        <dbReference type="Proteomes" id="UP001243330"/>
    </source>
</evidence>
<dbReference type="EMBL" id="JAQOWY010000257">
    <property type="protein sequence ID" value="KAK1845851.1"/>
    <property type="molecule type" value="Genomic_DNA"/>
</dbReference>